<name>H6WCZ1_9VIRU</name>
<protein>
    <submittedName>
        <fullName evidence="2">Beta C1 protein</fullName>
    </submittedName>
</protein>
<proteinExistence type="predicted"/>
<feature type="domain" description="Cotton leaf-curl disease DNA-betaC1" evidence="1">
    <location>
        <begin position="2"/>
        <end position="118"/>
    </location>
</feature>
<organism evidence="2">
    <name type="scientific">Cotton leaf curl betasatellite</name>
    <dbReference type="NCBI Taxonomy" id="134386"/>
    <lineage>
        <taxon>Viruses</taxon>
        <taxon>Viruses incertae sedis</taxon>
        <taxon>Tolecusatellitidae</taxon>
        <taxon>Betasatellite</taxon>
        <taxon>Betasatellite gossypitandojamense</taxon>
    </lineage>
</organism>
<evidence type="ECO:0000259" key="1">
    <source>
        <dbReference type="Pfam" id="PF09593"/>
    </source>
</evidence>
<reference evidence="2" key="1">
    <citation type="submission" date="2011-11" db="EMBL/GenBank/DDBJ databases">
        <title>Molecular identification of Papaya leaf curl virus associated with mosaic disease of Jatropha integerrima in India.</title>
        <authorList>
            <person name="Raj S.K."/>
            <person name="Snehi S.K."/>
            <person name="Srivastava A."/>
        </authorList>
    </citation>
    <scope>NUCLEOTIDE SEQUENCE</scope>
</reference>
<evidence type="ECO:0000313" key="2">
    <source>
        <dbReference type="EMBL" id="AFA26477.1"/>
    </source>
</evidence>
<accession>H6WCZ1</accession>
<gene>
    <name evidence="2" type="primary">beta C1</name>
</gene>
<dbReference type="EMBL" id="JQ178364">
    <property type="protein sequence ID" value="AFA26477.1"/>
    <property type="molecule type" value="Genomic_DNA"/>
</dbReference>
<dbReference type="InterPro" id="IPR018583">
    <property type="entry name" value="CLCuD_DNA-betaC1"/>
</dbReference>
<dbReference type="Pfam" id="PF09593">
    <property type="entry name" value="Pathogen_betaC1"/>
    <property type="match status" value="1"/>
</dbReference>
<sequence>MTIKYTHEKRMVITVDVKIPEDNSILVRNELYSTRWPVKAKKSFMIPYGPEGIITPFDLNNSAEGIHHMLKFMYRVCHVRDFRQEDMVEAIDIMMMHEAPLVGIWIGDEYDVCTTVCV</sequence>